<dbReference type="VEuPathDB" id="AmoebaDB:NAEGRDRAFT_76072"/>
<dbReference type="InterPro" id="IPR001736">
    <property type="entry name" value="PLipase_D/transphosphatidylase"/>
</dbReference>
<dbReference type="EMBL" id="GG738934">
    <property type="protein sequence ID" value="EFC36235.1"/>
    <property type="molecule type" value="Genomic_DNA"/>
</dbReference>
<dbReference type="GeneID" id="8860927"/>
<keyword evidence="2" id="KW-0479">Metal-binding</keyword>
<dbReference type="AlphaFoldDB" id="D2W3U8"/>
<dbReference type="OMA" id="ILWNETG"/>
<evidence type="ECO:0000256" key="6">
    <source>
        <dbReference type="ARBA" id="ARBA00022963"/>
    </source>
</evidence>
<dbReference type="GO" id="GO:0005886">
    <property type="term" value="C:plasma membrane"/>
    <property type="evidence" value="ECO:0007669"/>
    <property type="project" value="TreeGrafter"/>
</dbReference>
<evidence type="ECO:0000256" key="5">
    <source>
        <dbReference type="ARBA" id="ARBA00022837"/>
    </source>
</evidence>
<keyword evidence="9" id="KW-0472">Membrane</keyword>
<keyword evidence="9" id="KW-0812">Transmembrane</keyword>
<sequence length="996" mass="116145">MKKSLSLDSVQLTSDSSDSDSSEYYYNYNNNNHHHHHHHGSRKFSPSTPINPMSTSLNEFVASSRKHNTSSLFDVDESTTTNSDTLSVYQSVPLYLPPTASEKERREVLQLKKRRLFRSPRPNEIRNKTTEKLVKFGYSMRKDNIKRQIKEIAKHPGKTIENIHAKDVKKSVKSFFRHLPHFIVYFFVILIYFRDVVLNFFRFSRWPTIIFLPFIIILGIQIHAWIIWFKEILNIVIFYNILISVIFGSIVLYFGDWILVHLFPKLTASVLDGHILETTLARFYSVPVSFSFDIPQFSLMPFYNKVTPIHIKKQRLKLESSLAPITKSDVFLDVKEEDKDPTLVKYKRKLLNEKQNQYPFDLFRKIGKYVQLEKQGKLKGEEGILEKLEKLEKLAERGMRDLDDSDYGSDLLKQITPYRDWFPLQKNCKVTLYQDAQGGFNGRNCFSDMYDAMENAKQIIYITGWSLNPNIRLKRDSDDPKESRTLGELLIDKANEGVSVFLILWNETGSNIASNMDTGDGEAINYFRNTRVVAILSRRSGYSGLVFSHHQKTLICDKYVPEKKKRSIVAFVGGLDLTKGRYDSPSHSLFSTLETYHKDEVYSSRPLENKKLGPRQPWHDIHAMIEGKCAYDILQNFEERWTTQLGYVSLPKRPTYVENFKENPWCVQVFRSCDSDSIRPFTNSYTVFPRIQEAYISLIQKAQRFIYIENQYFCGSAFLWSNRLDAQTMNNRIPHELLEKIHEKIQSNEPFTVFVVIPLFPDGMNSPENQFQQEQIFFTYSTICSMYKIIGEMIEKTQMKSYRPTDYLKFFCLGTREECENVNEKLEGLTKGSPQYKLLKAQRSMIYVHSKMAIFDDEYIIVGSANINERSMSGDRDSEISIGAFQSKSETDSQQPSEIKNFRKNLFIEHLGECSECNNWEDPLDLFTQRRIDEVAEDNWERYTSEEFRPMRSHLMHYPVIVDVDGSVSARVKYFPDTRGRVEGVKNLLSPDILTQ</sequence>
<keyword evidence="7" id="KW-0443">Lipid metabolism</keyword>
<dbReference type="EC" id="3.1.4.4" evidence="1"/>
<dbReference type="CDD" id="cd09142">
    <property type="entry name" value="PLDc_pPLD_like_2"/>
    <property type="match status" value="1"/>
</dbReference>
<feature type="region of interest" description="Disordered" evidence="8">
    <location>
        <begin position="1"/>
        <end position="47"/>
    </location>
</feature>
<dbReference type="SMART" id="SM00155">
    <property type="entry name" value="PLDc"/>
    <property type="match status" value="2"/>
</dbReference>
<dbReference type="eggNOG" id="KOG1329">
    <property type="taxonomic scope" value="Eukaryota"/>
</dbReference>
<feature type="domain" description="PLD phosphodiesterase" evidence="10">
    <location>
        <begin position="545"/>
        <end position="581"/>
    </location>
</feature>
<keyword evidence="12" id="KW-1185">Reference proteome</keyword>
<name>D2W3U8_NAEGR</name>
<accession>D2W3U8</accession>
<feature type="transmembrane region" description="Helical" evidence="9">
    <location>
        <begin position="206"/>
        <end position="229"/>
    </location>
</feature>
<dbReference type="Pfam" id="PF00614">
    <property type="entry name" value="PLDc"/>
    <property type="match status" value="1"/>
</dbReference>
<feature type="compositionally biased region" description="Low complexity" evidence="8">
    <location>
        <begin position="1"/>
        <end position="16"/>
    </location>
</feature>
<feature type="transmembrane region" description="Helical" evidence="9">
    <location>
        <begin position="175"/>
        <end position="194"/>
    </location>
</feature>
<keyword evidence="6" id="KW-0442">Lipid degradation</keyword>
<dbReference type="InParanoid" id="D2W3U8"/>
<feature type="transmembrane region" description="Helical" evidence="9">
    <location>
        <begin position="236"/>
        <end position="255"/>
    </location>
</feature>
<evidence type="ECO:0000256" key="3">
    <source>
        <dbReference type="ARBA" id="ARBA00022737"/>
    </source>
</evidence>
<dbReference type="GO" id="GO:0046872">
    <property type="term" value="F:metal ion binding"/>
    <property type="evidence" value="ECO:0007669"/>
    <property type="project" value="UniProtKB-KW"/>
</dbReference>
<reference evidence="11 12" key="1">
    <citation type="journal article" date="2010" name="Cell">
        <title>The genome of Naegleria gruberi illuminates early eukaryotic versatility.</title>
        <authorList>
            <person name="Fritz-Laylin L.K."/>
            <person name="Prochnik S.E."/>
            <person name="Ginger M.L."/>
            <person name="Dacks J.B."/>
            <person name="Carpenter M.L."/>
            <person name="Field M.C."/>
            <person name="Kuo A."/>
            <person name="Paredez A."/>
            <person name="Chapman J."/>
            <person name="Pham J."/>
            <person name="Shu S."/>
            <person name="Neupane R."/>
            <person name="Cipriano M."/>
            <person name="Mancuso J."/>
            <person name="Tu H."/>
            <person name="Salamov A."/>
            <person name="Lindquist E."/>
            <person name="Shapiro H."/>
            <person name="Lucas S."/>
            <person name="Grigoriev I.V."/>
            <person name="Cande W.Z."/>
            <person name="Fulton C."/>
            <person name="Rokhsar D.S."/>
            <person name="Dawson S.C."/>
        </authorList>
    </citation>
    <scope>NUCLEOTIDE SEQUENCE [LARGE SCALE GENOMIC DNA]</scope>
    <source>
        <strain evidence="11 12">NEG-M</strain>
    </source>
</reference>
<dbReference type="Pfam" id="PF12357">
    <property type="entry name" value="PLD_C"/>
    <property type="match status" value="1"/>
</dbReference>
<gene>
    <name evidence="11" type="ORF">NAEGRDRAFT_76072</name>
</gene>
<evidence type="ECO:0000259" key="10">
    <source>
        <dbReference type="PROSITE" id="PS50035"/>
    </source>
</evidence>
<dbReference type="Proteomes" id="UP000006671">
    <property type="component" value="Unassembled WGS sequence"/>
</dbReference>
<dbReference type="OrthoDB" id="14911at2759"/>
<keyword evidence="5" id="KW-0106">Calcium</keyword>
<keyword evidence="9" id="KW-1133">Transmembrane helix</keyword>
<dbReference type="InterPro" id="IPR015679">
    <property type="entry name" value="PLipase_D_fam"/>
</dbReference>
<dbReference type="Gene3D" id="3.30.870.10">
    <property type="entry name" value="Endonuclease Chain A"/>
    <property type="match status" value="2"/>
</dbReference>
<evidence type="ECO:0000256" key="9">
    <source>
        <dbReference type="SAM" id="Phobius"/>
    </source>
</evidence>
<dbReference type="PROSITE" id="PS50035">
    <property type="entry name" value="PLD"/>
    <property type="match status" value="2"/>
</dbReference>
<protein>
    <recommendedName>
        <fullName evidence="1">phospholipase D</fullName>
        <ecNumber evidence="1">3.1.4.4</ecNumber>
    </recommendedName>
</protein>
<dbReference type="KEGG" id="ngr:NAEGRDRAFT_76072"/>
<dbReference type="CDD" id="cd09139">
    <property type="entry name" value="PLDc_pPLD_like_1"/>
    <property type="match status" value="1"/>
</dbReference>
<feature type="compositionally biased region" description="Low complexity" evidence="8">
    <location>
        <begin position="22"/>
        <end position="31"/>
    </location>
</feature>
<dbReference type="GO" id="GO:0009395">
    <property type="term" value="P:phospholipid catabolic process"/>
    <property type="evidence" value="ECO:0007669"/>
    <property type="project" value="TreeGrafter"/>
</dbReference>
<evidence type="ECO:0000313" key="12">
    <source>
        <dbReference type="Proteomes" id="UP000006671"/>
    </source>
</evidence>
<evidence type="ECO:0000256" key="4">
    <source>
        <dbReference type="ARBA" id="ARBA00022801"/>
    </source>
</evidence>
<dbReference type="GO" id="GO:0004630">
    <property type="term" value="F:phospholipase D activity"/>
    <property type="evidence" value="ECO:0007669"/>
    <property type="project" value="UniProtKB-EC"/>
</dbReference>
<keyword evidence="3" id="KW-0677">Repeat</keyword>
<feature type="compositionally biased region" description="Basic residues" evidence="8">
    <location>
        <begin position="32"/>
        <end position="42"/>
    </location>
</feature>
<dbReference type="STRING" id="5762.D2W3U8"/>
<evidence type="ECO:0000256" key="1">
    <source>
        <dbReference type="ARBA" id="ARBA00012027"/>
    </source>
</evidence>
<evidence type="ECO:0000256" key="7">
    <source>
        <dbReference type="ARBA" id="ARBA00023098"/>
    </source>
</evidence>
<dbReference type="PANTHER" id="PTHR18896">
    <property type="entry name" value="PHOSPHOLIPASE D"/>
    <property type="match status" value="1"/>
</dbReference>
<dbReference type="RefSeq" id="XP_002668979.1">
    <property type="nucleotide sequence ID" value="XM_002668933.1"/>
</dbReference>
<dbReference type="InterPro" id="IPR024632">
    <property type="entry name" value="PLipase_D_C"/>
</dbReference>
<feature type="domain" description="PLD phosphodiesterase" evidence="10">
    <location>
        <begin position="844"/>
        <end position="871"/>
    </location>
</feature>
<evidence type="ECO:0000313" key="11">
    <source>
        <dbReference type="EMBL" id="EFC36235.1"/>
    </source>
</evidence>
<evidence type="ECO:0000256" key="8">
    <source>
        <dbReference type="SAM" id="MobiDB-lite"/>
    </source>
</evidence>
<evidence type="ECO:0000256" key="2">
    <source>
        <dbReference type="ARBA" id="ARBA00022723"/>
    </source>
</evidence>
<proteinExistence type="predicted"/>
<dbReference type="SUPFAM" id="SSF56024">
    <property type="entry name" value="Phospholipase D/nuclease"/>
    <property type="match status" value="2"/>
</dbReference>
<organism evidence="12">
    <name type="scientific">Naegleria gruberi</name>
    <name type="common">Amoeba</name>
    <dbReference type="NCBI Taxonomy" id="5762"/>
    <lineage>
        <taxon>Eukaryota</taxon>
        <taxon>Discoba</taxon>
        <taxon>Heterolobosea</taxon>
        <taxon>Tetramitia</taxon>
        <taxon>Eutetramitia</taxon>
        <taxon>Vahlkampfiidae</taxon>
        <taxon>Naegleria</taxon>
    </lineage>
</organism>
<keyword evidence="4" id="KW-0378">Hydrolase</keyword>
<dbReference type="PANTHER" id="PTHR18896:SF60">
    <property type="entry name" value="PHOSPHOLIPASE D"/>
    <property type="match status" value="1"/>
</dbReference>